<dbReference type="AlphaFoldDB" id="A0AAU2AFJ4"/>
<protein>
    <submittedName>
        <fullName evidence="2">Uncharacterized protein</fullName>
    </submittedName>
</protein>
<evidence type="ECO:0000313" key="2">
    <source>
        <dbReference type="EMBL" id="WTT23253.1"/>
    </source>
</evidence>
<evidence type="ECO:0000256" key="1">
    <source>
        <dbReference type="SAM" id="MobiDB-lite"/>
    </source>
</evidence>
<proteinExistence type="predicted"/>
<gene>
    <name evidence="2" type="ORF">OHA22_50700</name>
</gene>
<reference evidence="2" key="1">
    <citation type="submission" date="2022-10" db="EMBL/GenBank/DDBJ databases">
        <title>The complete genomes of actinobacterial strains from the NBC collection.</title>
        <authorList>
            <person name="Joergensen T.S."/>
            <person name="Alvarez Arevalo M."/>
            <person name="Sterndorff E.B."/>
            <person name="Faurdal D."/>
            <person name="Vuksanovic O."/>
            <person name="Mourched A.-S."/>
            <person name="Charusanti P."/>
            <person name="Shaw S."/>
            <person name="Blin K."/>
            <person name="Weber T."/>
        </authorList>
    </citation>
    <scope>NUCLEOTIDE SEQUENCE</scope>
    <source>
        <strain evidence="2">NBC_00093</strain>
    </source>
</reference>
<feature type="compositionally biased region" description="Basic residues" evidence="1">
    <location>
        <begin position="1"/>
        <end position="11"/>
    </location>
</feature>
<sequence>MLGGAGRRRRPPAGVDPEGSRPPSGHEPYRPRHRARHRELWASARCFHTATDPGAETWVGFKAARILAGDTSGAVRDLSSEAARGHLTDEQRATIDKTCHYLENNAALVHYDQALETGWPIASGIVEGAARHLVADRLDITGSRWSVPGAEAVLALRALIGNGDFPQYWIFHTQRERERLHPHPDQHHYELRA</sequence>
<accession>A0AAU2AFJ4</accession>
<dbReference type="EMBL" id="CP108222">
    <property type="protein sequence ID" value="WTT23253.1"/>
    <property type="molecule type" value="Genomic_DNA"/>
</dbReference>
<feature type="region of interest" description="Disordered" evidence="1">
    <location>
        <begin position="1"/>
        <end position="34"/>
    </location>
</feature>
<organism evidence="2">
    <name type="scientific">Streptomyces sp. NBC_00093</name>
    <dbReference type="NCBI Taxonomy" id="2975649"/>
    <lineage>
        <taxon>Bacteria</taxon>
        <taxon>Bacillati</taxon>
        <taxon>Actinomycetota</taxon>
        <taxon>Actinomycetes</taxon>
        <taxon>Kitasatosporales</taxon>
        <taxon>Streptomycetaceae</taxon>
        <taxon>Streptomyces</taxon>
    </lineage>
</organism>
<name>A0AAU2AFJ4_9ACTN</name>